<evidence type="ECO:0000313" key="2">
    <source>
        <dbReference type="EMBL" id="CAG2053263.1"/>
    </source>
</evidence>
<name>A0ABN7NJC2_TIMPD</name>
<sequence>MLPMICTKYQVTTSTHRLEKVYFGLRVGKLKFATLLWQIRHLWRLETGLPTPALEAVLEQTGLRRREGGEPITVIANNGSSFPADGLGPDFTQAFSDRPFHVASIEQAEQDESTFAQNTLVQTLSTDVIGGEQEADMNTATIITHTLHADSTGTITLPTLAGQNALTQENLQEIERTLNEQIFGNSSSMAEEVQTVTMSLAGELAEEREDDSTVDLGEHPCSPEGERDRDDTSQPDTEFSNQFEPCTFNIQEVALHVSHSSLMSSDRMKPMSRDWASDPLELDNLEHEDTLAPTIVNIISPVCSGTNTMRHSPEGEPRHAVQEEEGEAQNEPDSQEEYEAPNEPDSQEDDMDDEGIRRPYNHVKCVKLGMHGGVDWAIRRLGDILVGQYDLGCYNYRVAQKSHISAL</sequence>
<dbReference type="EMBL" id="CAJPIN010000249">
    <property type="protein sequence ID" value="CAG2053263.1"/>
    <property type="molecule type" value="Genomic_DNA"/>
</dbReference>
<proteinExistence type="predicted"/>
<dbReference type="Proteomes" id="UP001153148">
    <property type="component" value="Unassembled WGS sequence"/>
</dbReference>
<feature type="region of interest" description="Disordered" evidence="1">
    <location>
        <begin position="305"/>
        <end position="355"/>
    </location>
</feature>
<evidence type="ECO:0000256" key="1">
    <source>
        <dbReference type="SAM" id="MobiDB-lite"/>
    </source>
</evidence>
<organism evidence="2 3">
    <name type="scientific">Timema podura</name>
    <name type="common">Walking stick</name>
    <dbReference type="NCBI Taxonomy" id="61482"/>
    <lineage>
        <taxon>Eukaryota</taxon>
        <taxon>Metazoa</taxon>
        <taxon>Ecdysozoa</taxon>
        <taxon>Arthropoda</taxon>
        <taxon>Hexapoda</taxon>
        <taxon>Insecta</taxon>
        <taxon>Pterygota</taxon>
        <taxon>Neoptera</taxon>
        <taxon>Polyneoptera</taxon>
        <taxon>Phasmatodea</taxon>
        <taxon>Timematodea</taxon>
        <taxon>Timematoidea</taxon>
        <taxon>Timematidae</taxon>
        <taxon>Timema</taxon>
    </lineage>
</organism>
<evidence type="ECO:0000313" key="3">
    <source>
        <dbReference type="Proteomes" id="UP001153148"/>
    </source>
</evidence>
<protein>
    <submittedName>
        <fullName evidence="2">Uncharacterized protein</fullName>
    </submittedName>
</protein>
<feature type="compositionally biased region" description="Acidic residues" evidence="1">
    <location>
        <begin position="323"/>
        <end position="353"/>
    </location>
</feature>
<feature type="region of interest" description="Disordered" evidence="1">
    <location>
        <begin position="205"/>
        <end position="241"/>
    </location>
</feature>
<keyword evidence="3" id="KW-1185">Reference proteome</keyword>
<gene>
    <name evidence="2" type="ORF">TPAB3V08_LOCUS325</name>
</gene>
<reference evidence="2" key="1">
    <citation type="submission" date="2021-03" db="EMBL/GenBank/DDBJ databases">
        <authorList>
            <person name="Tran Van P."/>
        </authorList>
    </citation>
    <scope>NUCLEOTIDE SEQUENCE</scope>
</reference>
<comment type="caution">
    <text evidence="2">The sequence shown here is derived from an EMBL/GenBank/DDBJ whole genome shotgun (WGS) entry which is preliminary data.</text>
</comment>
<accession>A0ABN7NJC2</accession>
<feature type="compositionally biased region" description="Basic and acidic residues" evidence="1">
    <location>
        <begin position="311"/>
        <end position="322"/>
    </location>
</feature>